<evidence type="ECO:0000256" key="1">
    <source>
        <dbReference type="SAM" id="Coils"/>
    </source>
</evidence>
<sequence length="268" mass="30350">MSSILFDLENFDEKNSEMNCGSLSNIPTTSSSVLSILSSPNSEELSPTQQTCPLVAKDTFILHPPGYTATQLIPLNMSPMSIQSQQTPTSPTCKPSNQFESREILPKIETKPNEISQYERERRRNYARLLREKKRARVKELEDRAAFLVKENKRLRKNLEIYYARLAYAGIFLTPSNTDIPFGNVGNVNICSSMNNFIPCMSTAPEFNFLPLENQITPEEILNMPMGFIDSIGDNSVPTFTNLINMEDNDHDPVDYYFGVKNESTTLK</sequence>
<dbReference type="Proteomes" id="UP000789901">
    <property type="component" value="Unassembled WGS sequence"/>
</dbReference>
<reference evidence="2 3" key="1">
    <citation type="submission" date="2021-06" db="EMBL/GenBank/DDBJ databases">
        <authorList>
            <person name="Kallberg Y."/>
            <person name="Tangrot J."/>
            <person name="Rosling A."/>
        </authorList>
    </citation>
    <scope>NUCLEOTIDE SEQUENCE [LARGE SCALE GENOMIC DNA]</scope>
    <source>
        <strain evidence="2 3">120-4 pot B 10/14</strain>
    </source>
</reference>
<dbReference type="EMBL" id="CAJVQB010000460">
    <property type="protein sequence ID" value="CAG8490517.1"/>
    <property type="molecule type" value="Genomic_DNA"/>
</dbReference>
<gene>
    <name evidence="2" type="ORF">GMARGA_LOCUS1695</name>
</gene>
<evidence type="ECO:0000313" key="3">
    <source>
        <dbReference type="Proteomes" id="UP000789901"/>
    </source>
</evidence>
<organism evidence="2 3">
    <name type="scientific">Gigaspora margarita</name>
    <dbReference type="NCBI Taxonomy" id="4874"/>
    <lineage>
        <taxon>Eukaryota</taxon>
        <taxon>Fungi</taxon>
        <taxon>Fungi incertae sedis</taxon>
        <taxon>Mucoromycota</taxon>
        <taxon>Glomeromycotina</taxon>
        <taxon>Glomeromycetes</taxon>
        <taxon>Diversisporales</taxon>
        <taxon>Gigasporaceae</taxon>
        <taxon>Gigaspora</taxon>
    </lineage>
</organism>
<accession>A0ABM8W037</accession>
<protein>
    <submittedName>
        <fullName evidence="2">32879_t:CDS:1</fullName>
    </submittedName>
</protein>
<name>A0ABM8W037_GIGMA</name>
<keyword evidence="1" id="KW-0175">Coiled coil</keyword>
<comment type="caution">
    <text evidence="2">The sequence shown here is derived from an EMBL/GenBank/DDBJ whole genome shotgun (WGS) entry which is preliminary data.</text>
</comment>
<feature type="coiled-coil region" evidence="1">
    <location>
        <begin position="131"/>
        <end position="158"/>
    </location>
</feature>
<keyword evidence="3" id="KW-1185">Reference proteome</keyword>
<dbReference type="CDD" id="cd14686">
    <property type="entry name" value="bZIP"/>
    <property type="match status" value="1"/>
</dbReference>
<proteinExistence type="predicted"/>
<evidence type="ECO:0000313" key="2">
    <source>
        <dbReference type="EMBL" id="CAG8490517.1"/>
    </source>
</evidence>